<dbReference type="Gene3D" id="3.60.40.10">
    <property type="entry name" value="PPM-type phosphatase domain"/>
    <property type="match status" value="1"/>
</dbReference>
<feature type="compositionally biased region" description="Basic and acidic residues" evidence="1">
    <location>
        <begin position="200"/>
        <end position="217"/>
    </location>
</feature>
<dbReference type="Proteomes" id="UP000265515">
    <property type="component" value="Unassembled WGS sequence"/>
</dbReference>
<evidence type="ECO:0000313" key="4">
    <source>
        <dbReference type="Proteomes" id="UP000265515"/>
    </source>
</evidence>
<feature type="domain" description="PPM-type phosphatase" evidence="2">
    <location>
        <begin position="1"/>
        <end position="140"/>
    </location>
</feature>
<feature type="region of interest" description="Disordered" evidence="1">
    <location>
        <begin position="196"/>
        <end position="225"/>
    </location>
</feature>
<dbReference type="InterPro" id="IPR036457">
    <property type="entry name" value="PPM-type-like_dom_sf"/>
</dbReference>
<dbReference type="InterPro" id="IPR001932">
    <property type="entry name" value="PPM-type_phosphatase-like_dom"/>
</dbReference>
<comment type="caution">
    <text evidence="3">The sequence shown here is derived from an EMBL/GenBank/DDBJ whole genome shotgun (WGS) entry which is preliminary data.</text>
</comment>
<dbReference type="CDD" id="cd00143">
    <property type="entry name" value="PP2Cc"/>
    <property type="match status" value="1"/>
</dbReference>
<dbReference type="InterPro" id="IPR015655">
    <property type="entry name" value="PP2C"/>
</dbReference>
<dbReference type="PANTHER" id="PTHR47992">
    <property type="entry name" value="PROTEIN PHOSPHATASE"/>
    <property type="match status" value="1"/>
</dbReference>
<proteinExistence type="predicted"/>
<organism evidence="3 4">
    <name type="scientific">Chara braunii</name>
    <name type="common">Braun's stonewort</name>
    <dbReference type="NCBI Taxonomy" id="69332"/>
    <lineage>
        <taxon>Eukaryota</taxon>
        <taxon>Viridiplantae</taxon>
        <taxon>Streptophyta</taxon>
        <taxon>Charophyceae</taxon>
        <taxon>Charales</taxon>
        <taxon>Characeae</taxon>
        <taxon>Chara</taxon>
    </lineage>
</organism>
<dbReference type="STRING" id="69332.A0A388KPE2"/>
<gene>
    <name evidence="3" type="ORF">CBR_g10852</name>
</gene>
<reference evidence="3 4" key="1">
    <citation type="journal article" date="2018" name="Cell">
        <title>The Chara Genome: Secondary Complexity and Implications for Plant Terrestrialization.</title>
        <authorList>
            <person name="Nishiyama T."/>
            <person name="Sakayama H."/>
            <person name="Vries J.D."/>
            <person name="Buschmann H."/>
            <person name="Saint-Marcoux D."/>
            <person name="Ullrich K.K."/>
            <person name="Haas F.B."/>
            <person name="Vanderstraeten L."/>
            <person name="Becker D."/>
            <person name="Lang D."/>
            <person name="Vosolsobe S."/>
            <person name="Rombauts S."/>
            <person name="Wilhelmsson P.K.I."/>
            <person name="Janitza P."/>
            <person name="Kern R."/>
            <person name="Heyl A."/>
            <person name="Rumpler F."/>
            <person name="Villalobos L.I.A.C."/>
            <person name="Clay J.M."/>
            <person name="Skokan R."/>
            <person name="Toyoda A."/>
            <person name="Suzuki Y."/>
            <person name="Kagoshima H."/>
            <person name="Schijlen E."/>
            <person name="Tajeshwar N."/>
            <person name="Catarino B."/>
            <person name="Hetherington A.J."/>
            <person name="Saltykova A."/>
            <person name="Bonnot C."/>
            <person name="Breuninger H."/>
            <person name="Symeonidi A."/>
            <person name="Radhakrishnan G.V."/>
            <person name="Van Nieuwerburgh F."/>
            <person name="Deforce D."/>
            <person name="Chang C."/>
            <person name="Karol K.G."/>
            <person name="Hedrich R."/>
            <person name="Ulvskov P."/>
            <person name="Glockner G."/>
            <person name="Delwiche C.F."/>
            <person name="Petrasek J."/>
            <person name="Van de Peer Y."/>
            <person name="Friml J."/>
            <person name="Beilby M."/>
            <person name="Dolan L."/>
            <person name="Kohara Y."/>
            <person name="Sugano S."/>
            <person name="Fujiyama A."/>
            <person name="Delaux P.-M."/>
            <person name="Quint M."/>
            <person name="TheiBen G."/>
            <person name="Hagemann M."/>
            <person name="Harholt J."/>
            <person name="Dunand C."/>
            <person name="Zachgo S."/>
            <person name="Langdale J."/>
            <person name="Maumus F."/>
            <person name="Straeten D.V.D."/>
            <person name="Gould S.B."/>
            <person name="Rensing S.A."/>
        </authorList>
    </citation>
    <scope>NUCLEOTIDE SEQUENCE [LARGE SCALE GENOMIC DNA]</scope>
    <source>
        <strain evidence="3 4">S276</strain>
    </source>
</reference>
<dbReference type="Gramene" id="GBG71916">
    <property type="protein sequence ID" value="GBG71916"/>
    <property type="gene ID" value="CBR_g10852"/>
</dbReference>
<protein>
    <recommendedName>
        <fullName evidence="2">PPM-type phosphatase domain-containing protein</fullName>
    </recommendedName>
</protein>
<dbReference type="PROSITE" id="PS51746">
    <property type="entry name" value="PPM_2"/>
    <property type="match status" value="1"/>
</dbReference>
<name>A0A388KPE2_CHABU</name>
<dbReference type="EMBL" id="BFEA01000155">
    <property type="protein sequence ID" value="GBG71916.1"/>
    <property type="molecule type" value="Genomic_DNA"/>
</dbReference>
<evidence type="ECO:0000256" key="1">
    <source>
        <dbReference type="SAM" id="MobiDB-lite"/>
    </source>
</evidence>
<accession>A0A388KPE2</accession>
<keyword evidence="4" id="KW-1185">Reference proteome</keyword>
<dbReference type="AlphaFoldDB" id="A0A388KPE2"/>
<evidence type="ECO:0000313" key="3">
    <source>
        <dbReference type="EMBL" id="GBG71916.1"/>
    </source>
</evidence>
<dbReference type="Pfam" id="PF00481">
    <property type="entry name" value="PP2C"/>
    <property type="match status" value="1"/>
</dbReference>
<dbReference type="OrthoDB" id="1732448at2759"/>
<evidence type="ECO:0000259" key="2">
    <source>
        <dbReference type="PROSITE" id="PS51746"/>
    </source>
</evidence>
<dbReference type="SUPFAM" id="SSF81606">
    <property type="entry name" value="PP2C-like"/>
    <property type="match status" value="1"/>
</dbReference>
<sequence length="307" mass="32491">MNSVFHFVTCKAKRHKMKDRARVNRIVTSGGQVARMRVPGGYEIGPLRSWPGGLCISRSLGDSDAGKCILPVPHVKQIKLSTRGGRLILATDGIWDVLSNEKAAKCCRGLPPQKAASLILKEAVKARGVKDDMTVIVVDILPPEVATCDLTCTPRGGGGGGRARGTPGCNPAGAFEKSHLCGSWGLLRAVFCARSGGESRGGRRGGEGEKAGEGGAKKREKRSSAARVAGMEELYNDDSILMSRRIGIDVSMHTGVVLRCEKCKGPVAPPLPAPVPGRQVVSADADFWKGPFQCRKCKVSRHGGSVG</sequence>
<dbReference type="GO" id="GO:0004722">
    <property type="term" value="F:protein serine/threonine phosphatase activity"/>
    <property type="evidence" value="ECO:0007669"/>
    <property type="project" value="InterPro"/>
</dbReference>